<evidence type="ECO:0000313" key="1">
    <source>
        <dbReference type="EMBL" id="CAA9485231.1"/>
    </source>
</evidence>
<accession>A0A6J4S5A2</accession>
<protein>
    <submittedName>
        <fullName evidence="1">Uncharacterized protein</fullName>
    </submittedName>
</protein>
<feature type="non-terminal residue" evidence="1">
    <location>
        <position position="41"/>
    </location>
</feature>
<dbReference type="AlphaFoldDB" id="A0A6J4S5A2"/>
<proteinExistence type="predicted"/>
<gene>
    <name evidence="1" type="ORF">AVDCRST_MAG30-1048</name>
</gene>
<organism evidence="1">
    <name type="scientific">uncultured Solirubrobacteraceae bacterium</name>
    <dbReference type="NCBI Taxonomy" id="1162706"/>
    <lineage>
        <taxon>Bacteria</taxon>
        <taxon>Bacillati</taxon>
        <taxon>Actinomycetota</taxon>
        <taxon>Thermoleophilia</taxon>
        <taxon>Solirubrobacterales</taxon>
        <taxon>Solirubrobacteraceae</taxon>
        <taxon>environmental samples</taxon>
    </lineage>
</organism>
<reference evidence="1" key="1">
    <citation type="submission" date="2020-02" db="EMBL/GenBank/DDBJ databases">
        <authorList>
            <person name="Meier V. D."/>
        </authorList>
    </citation>
    <scope>NUCLEOTIDE SEQUENCE</scope>
    <source>
        <strain evidence="1">AVDCRST_MAG30</strain>
    </source>
</reference>
<feature type="non-terminal residue" evidence="1">
    <location>
        <position position="1"/>
    </location>
</feature>
<dbReference type="EMBL" id="CADCVS010000169">
    <property type="protein sequence ID" value="CAA9485231.1"/>
    <property type="molecule type" value="Genomic_DNA"/>
</dbReference>
<name>A0A6J4S5A2_9ACTN</name>
<sequence>PAATSTTCRPTSGRRCPSTRRCRSARCSSRRSSPPAPRRGP</sequence>